<dbReference type="RefSeq" id="WP_149265356.1">
    <property type="nucleotide sequence ID" value="NZ_VFJB01000001.1"/>
</dbReference>
<evidence type="ECO:0000313" key="5">
    <source>
        <dbReference type="EMBL" id="KAA0259536.1"/>
    </source>
</evidence>
<keyword evidence="3" id="KW-0804">Transcription</keyword>
<dbReference type="InterPro" id="IPR008991">
    <property type="entry name" value="Translation_prot_SH3-like_sf"/>
</dbReference>
<keyword evidence="1" id="KW-0889">Transcription antitermination</keyword>
<dbReference type="Gene3D" id="3.30.70.940">
    <property type="entry name" value="NusG, N-terminal domain"/>
    <property type="match status" value="1"/>
</dbReference>
<evidence type="ECO:0000256" key="1">
    <source>
        <dbReference type="ARBA" id="ARBA00022814"/>
    </source>
</evidence>
<comment type="caution">
    <text evidence="5">The sequence shown here is derived from an EMBL/GenBank/DDBJ whole genome shotgun (WGS) entry which is preliminary data.</text>
</comment>
<protein>
    <recommendedName>
        <fullName evidence="4">NusG-like N-terminal domain-containing protein</fullName>
    </recommendedName>
</protein>
<reference evidence="5 6" key="1">
    <citation type="submission" date="2019-06" db="EMBL/GenBank/DDBJ databases">
        <title>Genomic insights into carbon and energy metabolism of Deferribacter autotrophicus revealed new metabolic traits in the phylum Deferribacteres.</title>
        <authorList>
            <person name="Slobodkin A.I."/>
            <person name="Slobodkina G.B."/>
            <person name="Allioux M."/>
            <person name="Alain K."/>
            <person name="Jebbar M."/>
            <person name="Shadrin V."/>
            <person name="Kublanov I.V."/>
            <person name="Toshchakov S.V."/>
            <person name="Bonch-Osmolovskaya E.A."/>
        </authorList>
    </citation>
    <scope>NUCLEOTIDE SEQUENCE [LARGE SCALE GENOMIC DNA]</scope>
    <source>
        <strain evidence="5 6">SL50</strain>
    </source>
</reference>
<gene>
    <name evidence="5" type="ORF">FHQ18_01270</name>
</gene>
<accession>A0A5A8F617</accession>
<evidence type="ECO:0000256" key="3">
    <source>
        <dbReference type="ARBA" id="ARBA00023163"/>
    </source>
</evidence>
<dbReference type="InterPro" id="IPR036735">
    <property type="entry name" value="NGN_dom_sf"/>
</dbReference>
<keyword evidence="2" id="KW-0805">Transcription regulation</keyword>
<keyword evidence="6" id="KW-1185">Reference proteome</keyword>
<dbReference type="SUPFAM" id="SSF82679">
    <property type="entry name" value="N-utilization substance G protein NusG, N-terminal domain"/>
    <property type="match status" value="1"/>
</dbReference>
<dbReference type="InterPro" id="IPR006645">
    <property type="entry name" value="NGN-like_dom"/>
</dbReference>
<dbReference type="InterPro" id="IPR043425">
    <property type="entry name" value="NusG-like"/>
</dbReference>
<feature type="domain" description="NusG-like N-terminal" evidence="4">
    <location>
        <begin position="2"/>
        <end position="100"/>
    </location>
</feature>
<organism evidence="5 6">
    <name type="scientific">Deferribacter autotrophicus</name>
    <dbReference type="NCBI Taxonomy" id="500465"/>
    <lineage>
        <taxon>Bacteria</taxon>
        <taxon>Pseudomonadati</taxon>
        <taxon>Deferribacterota</taxon>
        <taxon>Deferribacteres</taxon>
        <taxon>Deferribacterales</taxon>
        <taxon>Deferribacteraceae</taxon>
        <taxon>Deferribacter</taxon>
    </lineage>
</organism>
<dbReference type="SUPFAM" id="SSF50104">
    <property type="entry name" value="Translation proteins SH3-like domain"/>
    <property type="match status" value="1"/>
</dbReference>
<dbReference type="CDD" id="cd06091">
    <property type="entry name" value="KOW_NusG"/>
    <property type="match status" value="1"/>
</dbReference>
<dbReference type="SMART" id="SM00738">
    <property type="entry name" value="NGN"/>
    <property type="match status" value="1"/>
</dbReference>
<dbReference type="EMBL" id="VFJB01000001">
    <property type="protein sequence ID" value="KAA0259536.1"/>
    <property type="molecule type" value="Genomic_DNA"/>
</dbReference>
<evidence type="ECO:0000259" key="4">
    <source>
        <dbReference type="SMART" id="SM00738"/>
    </source>
</evidence>
<name>A0A5A8F617_9BACT</name>
<dbReference type="GO" id="GO:0006354">
    <property type="term" value="P:DNA-templated transcription elongation"/>
    <property type="evidence" value="ECO:0007669"/>
    <property type="project" value="InterPro"/>
</dbReference>
<dbReference type="GO" id="GO:0005829">
    <property type="term" value="C:cytosol"/>
    <property type="evidence" value="ECO:0007669"/>
    <property type="project" value="TreeGrafter"/>
</dbReference>
<proteinExistence type="predicted"/>
<evidence type="ECO:0000313" key="6">
    <source>
        <dbReference type="Proteomes" id="UP000322876"/>
    </source>
</evidence>
<dbReference type="OrthoDB" id="9790639at2"/>
<dbReference type="GO" id="GO:0031564">
    <property type="term" value="P:transcription antitermination"/>
    <property type="evidence" value="ECO:0007669"/>
    <property type="project" value="UniProtKB-KW"/>
</dbReference>
<dbReference type="PANTHER" id="PTHR30265:SF7">
    <property type="entry name" value="TRANSCRIPTION ANTITERMINATION PROTEIN RFAH"/>
    <property type="match status" value="1"/>
</dbReference>
<sequence length="165" mass="19271">MQKRWRCIYCKPKSAKIAKFHLERAGYEVFHPLFKEKKRVAGKLNEVTSELFPNYLFVRFELEDYRLVKYTRGVSKVIMGENGEPAEVPEEIILSIKNQMKDGFVVLEKSFEKGEKVYITDGPFKGFEAIFLEEIKPKDRVLILLKTISGELKVEIDESYLQAKK</sequence>
<dbReference type="Proteomes" id="UP000322876">
    <property type="component" value="Unassembled WGS sequence"/>
</dbReference>
<dbReference type="AlphaFoldDB" id="A0A5A8F617"/>
<dbReference type="PANTHER" id="PTHR30265">
    <property type="entry name" value="RHO-INTERACTING TRANSCRIPTION TERMINATION FACTOR NUSG"/>
    <property type="match status" value="1"/>
</dbReference>
<evidence type="ECO:0000256" key="2">
    <source>
        <dbReference type="ARBA" id="ARBA00023015"/>
    </source>
</evidence>
<dbReference type="Pfam" id="PF02357">
    <property type="entry name" value="NusG"/>
    <property type="match status" value="1"/>
</dbReference>